<evidence type="ECO:0000256" key="2">
    <source>
        <dbReference type="ARBA" id="ARBA00022679"/>
    </source>
</evidence>
<dbReference type="GO" id="GO:0046353">
    <property type="term" value="F:aminoglycoside 3-N-acetyltransferase activity"/>
    <property type="evidence" value="ECO:0007669"/>
    <property type="project" value="UniProtKB-EC"/>
</dbReference>
<keyword evidence="2 4" id="KW-0808">Transferase</keyword>
<dbReference type="PANTHER" id="PTHR11104:SF0">
    <property type="entry name" value="SPBETA PROPHAGE-DERIVED AMINOGLYCOSIDE N(3')-ACETYLTRANSFERASE-LIKE PROTEIN YOKD"/>
    <property type="match status" value="1"/>
</dbReference>
<dbReference type="EMBL" id="JACRSY010000046">
    <property type="protein sequence ID" value="MBC8581326.1"/>
    <property type="molecule type" value="Genomic_DNA"/>
</dbReference>
<evidence type="ECO:0000313" key="5">
    <source>
        <dbReference type="EMBL" id="MBC8581326.1"/>
    </source>
</evidence>
<comment type="similarity">
    <text evidence="1 4">Belongs to the antibiotic N-acetyltransferase family.</text>
</comment>
<comment type="caution">
    <text evidence="5">The sequence shown here is derived from an EMBL/GenBank/DDBJ whole genome shotgun (WGS) entry which is preliminary data.</text>
</comment>
<comment type="catalytic activity">
    <reaction evidence="4">
        <text>a 2-deoxystreptamine antibiotic + acetyl-CoA = an N(3)-acetyl-2-deoxystreptamine antibiotic + CoA + H(+)</text>
        <dbReference type="Rhea" id="RHEA:12665"/>
        <dbReference type="ChEBI" id="CHEBI:15378"/>
        <dbReference type="ChEBI" id="CHEBI:57287"/>
        <dbReference type="ChEBI" id="CHEBI:57288"/>
        <dbReference type="ChEBI" id="CHEBI:57921"/>
        <dbReference type="ChEBI" id="CHEBI:77452"/>
        <dbReference type="EC" id="2.3.1.81"/>
    </reaction>
</comment>
<name>A0A926EKD3_9FIRM</name>
<dbReference type="Pfam" id="PF02522">
    <property type="entry name" value="Antibiotic_NAT"/>
    <property type="match status" value="1"/>
</dbReference>
<dbReference type="Proteomes" id="UP000655830">
    <property type="component" value="Unassembled WGS sequence"/>
</dbReference>
<evidence type="ECO:0000256" key="3">
    <source>
        <dbReference type="ARBA" id="ARBA00023315"/>
    </source>
</evidence>
<dbReference type="InterPro" id="IPR003679">
    <property type="entry name" value="Amioglycoside_AcTrfase"/>
</dbReference>
<gene>
    <name evidence="5" type="ORF">H8718_17660</name>
</gene>
<dbReference type="InterPro" id="IPR028345">
    <property type="entry name" value="Antibiotic_NAT-like"/>
</dbReference>
<evidence type="ECO:0000313" key="6">
    <source>
        <dbReference type="Proteomes" id="UP000655830"/>
    </source>
</evidence>
<keyword evidence="6" id="KW-1185">Reference proteome</keyword>
<dbReference type="AlphaFoldDB" id="A0A926EKD3"/>
<dbReference type="RefSeq" id="WP_249334184.1">
    <property type="nucleotide sequence ID" value="NZ_JACRSY010000046.1"/>
</dbReference>
<dbReference type="PANTHER" id="PTHR11104">
    <property type="entry name" value="AMINOGLYCOSIDE N3-ACETYLTRANSFERASE"/>
    <property type="match status" value="1"/>
</dbReference>
<evidence type="ECO:0000256" key="1">
    <source>
        <dbReference type="ARBA" id="ARBA00006383"/>
    </source>
</evidence>
<keyword evidence="4" id="KW-0046">Antibiotic resistance</keyword>
<organism evidence="5 6">
    <name type="scientific">Zhenhengia yiwuensis</name>
    <dbReference type="NCBI Taxonomy" id="2763666"/>
    <lineage>
        <taxon>Bacteria</taxon>
        <taxon>Bacillati</taxon>
        <taxon>Bacillota</taxon>
        <taxon>Clostridia</taxon>
        <taxon>Lachnospirales</taxon>
        <taxon>Lachnospiraceae</taxon>
        <taxon>Zhenhengia</taxon>
    </lineage>
</organism>
<dbReference type="GO" id="GO:0046677">
    <property type="term" value="P:response to antibiotic"/>
    <property type="evidence" value="ECO:0007669"/>
    <property type="project" value="UniProtKB-KW"/>
</dbReference>
<accession>A0A926EKD3</accession>
<keyword evidence="3 4" id="KW-0012">Acyltransferase</keyword>
<reference evidence="5" key="1">
    <citation type="submission" date="2020-08" db="EMBL/GenBank/DDBJ databases">
        <title>Genome public.</title>
        <authorList>
            <person name="Liu C."/>
            <person name="Sun Q."/>
        </authorList>
    </citation>
    <scope>NUCLEOTIDE SEQUENCE</scope>
    <source>
        <strain evidence="5">NSJ-12</strain>
    </source>
</reference>
<sequence>MIGYVYNKAMEEQLRDLGVREGDILLVHSSIKALGLKDLKIESLIKSIENVLGEKGTLLMPTLSYKSVDGNNNDTFSVKDTPSDVGVLSECFRKMDGVVRSLHPTHSVCAKGRFAKELLENHHLDQTPCGPNSPFRLVNEMGGHILFLGCGLNPNTSMHGVEELVEPDYLYGEMLQYKLFNVNREKSYKYYKTHGFKNTIQCYDRIEALLEEGTELKKGKVFEAECYLINAKAMWKKAINILREDEHYFVDVKKS</sequence>
<proteinExistence type="inferred from homology"/>
<protein>
    <recommendedName>
        <fullName evidence="4">Aminoglycoside N(3)-acetyltransferase</fullName>
        <ecNumber evidence="4">2.3.1.-</ecNumber>
    </recommendedName>
</protein>
<evidence type="ECO:0000256" key="4">
    <source>
        <dbReference type="RuleBase" id="RU365031"/>
    </source>
</evidence>
<dbReference type="EC" id="2.3.1.-" evidence="4"/>
<dbReference type="SUPFAM" id="SSF110710">
    <property type="entry name" value="TTHA0583/YokD-like"/>
    <property type="match status" value="1"/>
</dbReference>